<dbReference type="GO" id="GO:0046872">
    <property type="term" value="F:metal ion binding"/>
    <property type="evidence" value="ECO:0007669"/>
    <property type="project" value="UniProtKB-KW"/>
</dbReference>
<evidence type="ECO:0000256" key="13">
    <source>
        <dbReference type="ARBA" id="ARBA00023136"/>
    </source>
</evidence>
<feature type="region of interest" description="Disordered" evidence="18">
    <location>
        <begin position="366"/>
        <end position="388"/>
    </location>
</feature>
<keyword evidence="10 16" id="KW-0862">Zinc</keyword>
<dbReference type="CDD" id="cd21253">
    <property type="entry name" value="CH_MICALL2"/>
    <property type="match status" value="1"/>
</dbReference>
<feature type="domain" description="Calponin-homology (CH)" evidence="19">
    <location>
        <begin position="1"/>
        <end position="107"/>
    </location>
</feature>
<feature type="region of interest" description="Disordered" evidence="18">
    <location>
        <begin position="244"/>
        <end position="271"/>
    </location>
</feature>
<dbReference type="Proteomes" id="UP001152803">
    <property type="component" value="Unassembled WGS sequence"/>
</dbReference>
<evidence type="ECO:0000256" key="4">
    <source>
        <dbReference type="ARBA" id="ARBA00004316"/>
    </source>
</evidence>
<dbReference type="GO" id="GO:0005856">
    <property type="term" value="C:cytoskeleton"/>
    <property type="evidence" value="ECO:0007669"/>
    <property type="project" value="UniProtKB-SubCell"/>
</dbReference>
<dbReference type="GO" id="GO:0042995">
    <property type="term" value="C:cell projection"/>
    <property type="evidence" value="ECO:0007669"/>
    <property type="project" value="UniProtKB-SubCell"/>
</dbReference>
<dbReference type="PROSITE" id="PS51848">
    <property type="entry name" value="BMERB"/>
    <property type="match status" value="1"/>
</dbReference>
<name>A0A9Q1HN81_CONCO</name>
<reference evidence="22" key="1">
    <citation type="journal article" date="2023" name="Science">
        <title>Genome structures resolve the early diversification of teleost fishes.</title>
        <authorList>
            <person name="Parey E."/>
            <person name="Louis A."/>
            <person name="Montfort J."/>
            <person name="Bouchez O."/>
            <person name="Roques C."/>
            <person name="Iampietro C."/>
            <person name="Lluch J."/>
            <person name="Castinel A."/>
            <person name="Donnadieu C."/>
            <person name="Desvignes T."/>
            <person name="Floi Bucao C."/>
            <person name="Jouanno E."/>
            <person name="Wen M."/>
            <person name="Mejri S."/>
            <person name="Dirks R."/>
            <person name="Jansen H."/>
            <person name="Henkel C."/>
            <person name="Chen W.J."/>
            <person name="Zahm M."/>
            <person name="Cabau C."/>
            <person name="Klopp C."/>
            <person name="Thompson A.W."/>
            <person name="Robinson-Rechavi M."/>
            <person name="Braasch I."/>
            <person name="Lecointre G."/>
            <person name="Bobe J."/>
            <person name="Postlethwait J.H."/>
            <person name="Berthelot C."/>
            <person name="Roest Crollius H."/>
            <person name="Guiguen Y."/>
        </authorList>
    </citation>
    <scope>NUCLEOTIDE SEQUENCE</scope>
    <source>
        <strain evidence="22">Concon-B</strain>
    </source>
</reference>
<keyword evidence="5" id="KW-1003">Cell membrane</keyword>
<feature type="compositionally biased region" description="Basic residues" evidence="18">
    <location>
        <begin position="718"/>
        <end position="730"/>
    </location>
</feature>
<feature type="region of interest" description="Disordered" evidence="18">
    <location>
        <begin position="310"/>
        <end position="347"/>
    </location>
</feature>
<evidence type="ECO:0000256" key="7">
    <source>
        <dbReference type="ARBA" id="ARBA00022553"/>
    </source>
</evidence>
<feature type="compositionally biased region" description="Basic and acidic residues" evidence="18">
    <location>
        <begin position="317"/>
        <end position="333"/>
    </location>
</feature>
<dbReference type="PROSITE" id="PS00478">
    <property type="entry name" value="LIM_DOMAIN_1"/>
    <property type="match status" value="1"/>
</dbReference>
<keyword evidence="13" id="KW-0472">Membrane</keyword>
<evidence type="ECO:0000259" key="19">
    <source>
        <dbReference type="PROSITE" id="PS50021"/>
    </source>
</evidence>
<evidence type="ECO:0000313" key="23">
    <source>
        <dbReference type="Proteomes" id="UP001152803"/>
    </source>
</evidence>
<keyword evidence="8 16" id="KW-0479">Metal-binding</keyword>
<keyword evidence="11 16" id="KW-0440">LIM domain</keyword>
<feature type="coiled-coil region" evidence="17">
    <location>
        <begin position="562"/>
        <end position="589"/>
    </location>
</feature>
<evidence type="ECO:0000313" key="22">
    <source>
        <dbReference type="EMBL" id="KAJ8253850.1"/>
    </source>
</evidence>
<evidence type="ECO:0000256" key="17">
    <source>
        <dbReference type="SAM" id="Coils"/>
    </source>
</evidence>
<evidence type="ECO:0000256" key="12">
    <source>
        <dbReference type="ARBA" id="ARBA00023054"/>
    </source>
</evidence>
<dbReference type="PANTHER" id="PTHR23167:SF87">
    <property type="entry name" value="MICAL-LIKE PROTEIN 2"/>
    <property type="match status" value="1"/>
</dbReference>
<protein>
    <recommendedName>
        <fullName evidence="24">MICAL-like protein 2</fullName>
    </recommendedName>
</protein>
<evidence type="ECO:0000256" key="1">
    <source>
        <dbReference type="ARBA" id="ARBA00004172"/>
    </source>
</evidence>
<evidence type="ECO:0000256" key="8">
    <source>
        <dbReference type="ARBA" id="ARBA00022723"/>
    </source>
</evidence>
<evidence type="ECO:0000256" key="15">
    <source>
        <dbReference type="ARBA" id="ARBA00023273"/>
    </source>
</evidence>
<evidence type="ECO:0000256" key="16">
    <source>
        <dbReference type="PROSITE-ProRule" id="PRU00125"/>
    </source>
</evidence>
<dbReference type="Pfam" id="PF00412">
    <property type="entry name" value="LIM"/>
    <property type="match status" value="1"/>
</dbReference>
<dbReference type="InterPro" id="IPR036872">
    <property type="entry name" value="CH_dom_sf"/>
</dbReference>
<dbReference type="PANTHER" id="PTHR23167">
    <property type="entry name" value="CALPONIN HOMOLOGY DOMAIN-CONTAINING PROTEIN DDB_G0272472-RELATED"/>
    <property type="match status" value="1"/>
</dbReference>
<dbReference type="SMART" id="SM01203">
    <property type="entry name" value="DUF3585"/>
    <property type="match status" value="1"/>
</dbReference>
<feature type="region of interest" description="Disordered" evidence="18">
    <location>
        <begin position="695"/>
        <end position="737"/>
    </location>
</feature>
<evidence type="ECO:0008006" key="24">
    <source>
        <dbReference type="Google" id="ProtNLM"/>
    </source>
</evidence>
<feature type="region of interest" description="Disordered" evidence="18">
    <location>
        <begin position="153"/>
        <end position="179"/>
    </location>
</feature>
<dbReference type="InterPro" id="IPR001781">
    <property type="entry name" value="Znf_LIM"/>
</dbReference>
<dbReference type="SMART" id="SM00033">
    <property type="entry name" value="CH"/>
    <property type="match status" value="1"/>
</dbReference>
<feature type="domain" description="BMERB" evidence="21">
    <location>
        <begin position="548"/>
        <end position="702"/>
    </location>
</feature>
<comment type="subcellular location">
    <subcellularLocation>
        <location evidence="2">Cell membrane</location>
        <topology evidence="2">Peripheral membrane protein</topology>
    </subcellularLocation>
    <subcellularLocation>
        <location evidence="4">Cell projection</location>
    </subcellularLocation>
    <subcellularLocation>
        <location evidence="3">Cytoplasm</location>
        <location evidence="3">Cytoskeleton</location>
    </subcellularLocation>
    <subcellularLocation>
        <location evidence="1">Recycling endosome</location>
    </subcellularLocation>
</comment>
<feature type="compositionally biased region" description="Polar residues" evidence="18">
    <location>
        <begin position="244"/>
        <end position="264"/>
    </location>
</feature>
<keyword evidence="14" id="KW-0206">Cytoskeleton</keyword>
<dbReference type="Pfam" id="PF12130">
    <property type="entry name" value="bMERB_dom"/>
    <property type="match status" value="1"/>
</dbReference>
<feature type="region of interest" description="Disordered" evidence="18">
    <location>
        <begin position="495"/>
        <end position="557"/>
    </location>
</feature>
<feature type="region of interest" description="Disordered" evidence="18">
    <location>
        <begin position="281"/>
        <end position="300"/>
    </location>
</feature>
<accession>A0A9Q1HN81</accession>
<dbReference type="InterPro" id="IPR001715">
    <property type="entry name" value="CH_dom"/>
</dbReference>
<evidence type="ECO:0000256" key="6">
    <source>
        <dbReference type="ARBA" id="ARBA00022490"/>
    </source>
</evidence>
<proteinExistence type="predicted"/>
<keyword evidence="15" id="KW-0966">Cell projection</keyword>
<dbReference type="CDD" id="cd09444">
    <property type="entry name" value="LIM_Mical_like_1"/>
    <property type="match status" value="1"/>
</dbReference>
<evidence type="ECO:0000256" key="11">
    <source>
        <dbReference type="ARBA" id="ARBA00023038"/>
    </source>
</evidence>
<dbReference type="SMART" id="SM00132">
    <property type="entry name" value="LIM"/>
    <property type="match status" value="1"/>
</dbReference>
<evidence type="ECO:0000256" key="5">
    <source>
        <dbReference type="ARBA" id="ARBA00022475"/>
    </source>
</evidence>
<evidence type="ECO:0000256" key="3">
    <source>
        <dbReference type="ARBA" id="ARBA00004245"/>
    </source>
</evidence>
<dbReference type="SUPFAM" id="SSF57716">
    <property type="entry name" value="Glucocorticoid receptor-like (DNA-binding domain)"/>
    <property type="match status" value="1"/>
</dbReference>
<organism evidence="22 23">
    <name type="scientific">Conger conger</name>
    <name type="common">Conger eel</name>
    <name type="synonym">Muraena conger</name>
    <dbReference type="NCBI Taxonomy" id="82655"/>
    <lineage>
        <taxon>Eukaryota</taxon>
        <taxon>Metazoa</taxon>
        <taxon>Chordata</taxon>
        <taxon>Craniata</taxon>
        <taxon>Vertebrata</taxon>
        <taxon>Euteleostomi</taxon>
        <taxon>Actinopterygii</taxon>
        <taxon>Neopterygii</taxon>
        <taxon>Teleostei</taxon>
        <taxon>Anguilliformes</taxon>
        <taxon>Congridae</taxon>
        <taxon>Conger</taxon>
    </lineage>
</organism>
<gene>
    <name evidence="22" type="ORF">COCON_G00204620</name>
</gene>
<dbReference type="Pfam" id="PF00307">
    <property type="entry name" value="CH"/>
    <property type="match status" value="1"/>
</dbReference>
<dbReference type="Gene3D" id="1.10.418.10">
    <property type="entry name" value="Calponin-like domain"/>
    <property type="match status" value="1"/>
</dbReference>
<dbReference type="InterPro" id="IPR050540">
    <property type="entry name" value="F-actin_Monoox_Mical"/>
</dbReference>
<evidence type="ECO:0000256" key="14">
    <source>
        <dbReference type="ARBA" id="ARBA00023212"/>
    </source>
</evidence>
<sequence length="737" mass="81455">MAAIKALQQWCKIQCDGYRNVNIVNMTTSFRDGLAFCALIHKHRPDLINYDSLTEENVYDNNHLAFRVAEEHLGIPALLDAEDMVALRVPDRLSILTYVSQYHNYFNGRAPSGGVGGVKRPAEGFKEGPSGKKNLPVIAKPLPCKLAVENRPPLDTTVTAPSGRSPKLPRTADKKEVLVESSNKTGTISSTCVVCKHHVHLVQRHLVDGKLYHRSCFKCCECSKTLLSGAYKAGPEPGIYTCTVHPSSQNNSKKTGPTGKTDTAPSPHPVSILSAPIRAETKPVAPPPAATPWTASAQRTQAARQRFFLSAPATADPESRGPSRALDEQRPDRAGLLTKGNLPEGNCNNNNISACPGLRVNDGWVPSSEVSRPKRGTDRLGTAEGKPAEPSMRLKTVSNKEALWVKSMQRESLNHISSRVKDVEKSETPADWRAMLKPVPNGLGLNLLIPPASPIAVMIDWLRVQPLPFSPILTSPTDSEGEDASLHSALPQNITITTTPSPQTEACCSTPPISHGNAKTPPKEPQNGCESWDFTNGTGSPALDASTPESTLPKGRTLGVPTEQIQLELQEIEEHLGHLEKQGVEMEKRLRHCEAEGEEAVLDSLMVEWFNLIHTKQVYIRRESELVYIAKTQDLEEQQPGVEGELRRLMDTPEHLKSAVDRQREEQLMEKLMEIVNDRNAIVVVLDEDRLREEEEDQQLHEMMEKLGKPKQKEKSKTKSPIKKLFRRMSKKDSVKN</sequence>
<evidence type="ECO:0000259" key="20">
    <source>
        <dbReference type="PROSITE" id="PS50023"/>
    </source>
</evidence>
<dbReference type="SUPFAM" id="SSF47576">
    <property type="entry name" value="Calponin-homology domain, CH-domain"/>
    <property type="match status" value="1"/>
</dbReference>
<evidence type="ECO:0000256" key="9">
    <source>
        <dbReference type="ARBA" id="ARBA00022753"/>
    </source>
</evidence>
<evidence type="ECO:0000259" key="21">
    <source>
        <dbReference type="PROSITE" id="PS51848"/>
    </source>
</evidence>
<keyword evidence="9" id="KW-0967">Endosome</keyword>
<keyword evidence="12 17" id="KW-0175">Coiled coil</keyword>
<dbReference type="Gene3D" id="2.10.110.10">
    <property type="entry name" value="Cysteine Rich Protein"/>
    <property type="match status" value="1"/>
</dbReference>
<feature type="compositionally biased region" description="Low complexity" evidence="18">
    <location>
        <begin position="291"/>
        <end position="300"/>
    </location>
</feature>
<feature type="compositionally biased region" description="Polar residues" evidence="18">
    <location>
        <begin position="495"/>
        <end position="507"/>
    </location>
</feature>
<dbReference type="AlphaFoldDB" id="A0A9Q1HN81"/>
<feature type="domain" description="LIM zinc-binding" evidence="20">
    <location>
        <begin position="190"/>
        <end position="252"/>
    </location>
</feature>
<dbReference type="GO" id="GO:0055037">
    <property type="term" value="C:recycling endosome"/>
    <property type="evidence" value="ECO:0007669"/>
    <property type="project" value="UniProtKB-SubCell"/>
</dbReference>
<evidence type="ECO:0000256" key="18">
    <source>
        <dbReference type="SAM" id="MobiDB-lite"/>
    </source>
</evidence>
<keyword evidence="7" id="KW-0597">Phosphoprotein</keyword>
<dbReference type="OrthoDB" id="18853at2759"/>
<evidence type="ECO:0000256" key="10">
    <source>
        <dbReference type="ARBA" id="ARBA00022833"/>
    </source>
</evidence>
<dbReference type="PROSITE" id="PS50021">
    <property type="entry name" value="CH"/>
    <property type="match status" value="1"/>
</dbReference>
<dbReference type="PROSITE" id="PS50023">
    <property type="entry name" value="LIM_DOMAIN_2"/>
    <property type="match status" value="1"/>
</dbReference>
<keyword evidence="23" id="KW-1185">Reference proteome</keyword>
<dbReference type="InterPro" id="IPR022735">
    <property type="entry name" value="bMERB_dom"/>
</dbReference>
<comment type="caution">
    <text evidence="22">The sequence shown here is derived from an EMBL/GenBank/DDBJ whole genome shotgun (WGS) entry which is preliminary data.</text>
</comment>
<dbReference type="FunFam" id="1.10.418.10:FF:000055">
    <property type="entry name" value="MICAL-like protein 2"/>
    <property type="match status" value="1"/>
</dbReference>
<feature type="compositionally biased region" description="Basic and acidic residues" evidence="18">
    <location>
        <begin position="695"/>
        <end position="717"/>
    </location>
</feature>
<dbReference type="EMBL" id="JAFJMO010000016">
    <property type="protein sequence ID" value="KAJ8253850.1"/>
    <property type="molecule type" value="Genomic_DNA"/>
</dbReference>
<evidence type="ECO:0000256" key="2">
    <source>
        <dbReference type="ARBA" id="ARBA00004202"/>
    </source>
</evidence>
<keyword evidence="6" id="KW-0963">Cytoplasm</keyword>
<dbReference type="GO" id="GO:0005886">
    <property type="term" value="C:plasma membrane"/>
    <property type="evidence" value="ECO:0007669"/>
    <property type="project" value="UniProtKB-SubCell"/>
</dbReference>